<dbReference type="AlphaFoldDB" id="A0A0U3I6L9"/>
<evidence type="ECO:0000313" key="2">
    <source>
        <dbReference type="Proteomes" id="UP000069015"/>
    </source>
</evidence>
<gene>
    <name evidence="1" type="ORF">AT705_10650</name>
</gene>
<organism evidence="1 2">
    <name type="scientific">Pseudoalteromonas rubra</name>
    <dbReference type="NCBI Taxonomy" id="43658"/>
    <lineage>
        <taxon>Bacteria</taxon>
        <taxon>Pseudomonadati</taxon>
        <taxon>Pseudomonadota</taxon>
        <taxon>Gammaproteobacteria</taxon>
        <taxon>Alteromonadales</taxon>
        <taxon>Pseudoalteromonadaceae</taxon>
        <taxon>Pseudoalteromonas</taxon>
    </lineage>
</organism>
<accession>A0A0U3I6L9</accession>
<dbReference type="EMBL" id="CP013611">
    <property type="protein sequence ID" value="ALU43360.1"/>
    <property type="molecule type" value="Genomic_DNA"/>
</dbReference>
<proteinExistence type="predicted"/>
<dbReference type="PROSITE" id="PS51257">
    <property type="entry name" value="PROKAR_LIPOPROTEIN"/>
    <property type="match status" value="1"/>
</dbReference>
<evidence type="ECO:0000313" key="1">
    <source>
        <dbReference type="EMBL" id="ALU43360.1"/>
    </source>
</evidence>
<sequence>MKVWSVAGCVLLSACSTHPVVHVFHTSLDDTQQQRLVSQLEQANIHYVLNDLPVPPEYNSDGDTVRLNRFPADQNVVLISQLSEMVHALGYAGLDVQDFNGEFHRFSEGNYGLYFPGNKTSVSLPEVLHSHDCAMDAFQIELKTSGDWVLSGTATQGQWQYNAPYLTLIWNDGRGAMQQAYQMTSHTVKTRFGEKPAVTYQVMGHRSYAAIPIFNCDLQVIYAE</sequence>
<dbReference type="KEGG" id="prr:AT705_10650"/>
<name>A0A0U3I6L9_9GAMM</name>
<evidence type="ECO:0008006" key="3">
    <source>
        <dbReference type="Google" id="ProtNLM"/>
    </source>
</evidence>
<protein>
    <recommendedName>
        <fullName evidence="3">Lipoprotein</fullName>
    </recommendedName>
</protein>
<reference evidence="1 2" key="1">
    <citation type="submission" date="2015-12" db="EMBL/GenBank/DDBJ databases">
        <title>Complete genome sequence of Pseudoalteromonas rubra SCSIO 6842, harboring a conjugative plasmid.</title>
        <authorList>
            <person name="Li B."/>
            <person name="Wang X."/>
        </authorList>
    </citation>
    <scope>NUCLEOTIDE SEQUENCE [LARGE SCALE GENOMIC DNA]</scope>
    <source>
        <strain evidence="1 2">SCSIO 6842</strain>
    </source>
</reference>
<dbReference type="Proteomes" id="UP000069015">
    <property type="component" value="Chromosome 1"/>
</dbReference>
<dbReference type="RefSeq" id="WP_058796568.1">
    <property type="nucleotide sequence ID" value="NZ_CP013611.1"/>
</dbReference>